<dbReference type="PROSITE" id="PS01161">
    <property type="entry name" value="GLC_GALNAC_ISOMERASE"/>
    <property type="match status" value="1"/>
</dbReference>
<evidence type="ECO:0000256" key="1">
    <source>
        <dbReference type="ARBA" id="ARBA00000644"/>
    </source>
</evidence>
<dbReference type="Gene3D" id="3.40.50.1360">
    <property type="match status" value="1"/>
</dbReference>
<dbReference type="EC" id="3.5.99.6" evidence="4"/>
<dbReference type="GO" id="GO:0005737">
    <property type="term" value="C:cytoplasm"/>
    <property type="evidence" value="ECO:0007669"/>
    <property type="project" value="TreeGrafter"/>
</dbReference>
<dbReference type="PANTHER" id="PTHR11280:SF5">
    <property type="entry name" value="GLUCOSAMINE-6-PHOSPHATE ISOMERASE"/>
    <property type="match status" value="1"/>
</dbReference>
<protein>
    <recommendedName>
        <fullName evidence="4">Glucosamine-6-phosphate deaminase</fullName>
        <ecNumber evidence="4">3.5.99.6</ecNumber>
    </recommendedName>
    <alternativeName>
        <fullName evidence="4">GlcN6P deaminase</fullName>
        <shortName evidence="4">GNPDA</shortName>
    </alternativeName>
    <alternativeName>
        <fullName evidence="4">Glucosamine-6-phosphate isomerase</fullName>
    </alternativeName>
</protein>
<evidence type="ECO:0000256" key="2">
    <source>
        <dbReference type="ARBA" id="ARBA00022801"/>
    </source>
</evidence>
<feature type="active site" description="For ring-opening step" evidence="4">
    <location>
        <position position="136"/>
    </location>
</feature>
<gene>
    <name evidence="4" type="primary">nagB</name>
    <name evidence="6" type="ORF">SAMN05216498_2519</name>
</gene>
<dbReference type="PANTHER" id="PTHR11280">
    <property type="entry name" value="GLUCOSAMINE-6-PHOSPHATE ISOMERASE"/>
    <property type="match status" value="1"/>
</dbReference>
<dbReference type="NCBIfam" id="TIGR00502">
    <property type="entry name" value="nagB"/>
    <property type="match status" value="1"/>
</dbReference>
<dbReference type="SUPFAM" id="SSF100950">
    <property type="entry name" value="NagB/RpiA/CoA transferase-like"/>
    <property type="match status" value="1"/>
</dbReference>
<accession>A0A1H0C5Q3</accession>
<dbReference type="GO" id="GO:0006043">
    <property type="term" value="P:glucosamine catabolic process"/>
    <property type="evidence" value="ECO:0007669"/>
    <property type="project" value="TreeGrafter"/>
</dbReference>
<evidence type="ECO:0000313" key="7">
    <source>
        <dbReference type="Proteomes" id="UP000199334"/>
    </source>
</evidence>
<dbReference type="FunFam" id="3.40.50.1360:FF:000003">
    <property type="entry name" value="Glucosamine-6-phosphate deaminase"/>
    <property type="match status" value="1"/>
</dbReference>
<comment type="catalytic activity">
    <reaction evidence="1 4">
        <text>alpha-D-glucosamine 6-phosphate + H2O = beta-D-fructose 6-phosphate + NH4(+)</text>
        <dbReference type="Rhea" id="RHEA:12172"/>
        <dbReference type="ChEBI" id="CHEBI:15377"/>
        <dbReference type="ChEBI" id="CHEBI:28938"/>
        <dbReference type="ChEBI" id="CHEBI:57634"/>
        <dbReference type="ChEBI" id="CHEBI:75989"/>
        <dbReference type="EC" id="3.5.99.6"/>
    </reaction>
</comment>
<reference evidence="6 7" key="1">
    <citation type="submission" date="2016-10" db="EMBL/GenBank/DDBJ databases">
        <authorList>
            <person name="de Groot N.N."/>
        </authorList>
    </citation>
    <scope>NUCLEOTIDE SEQUENCE [LARGE SCALE GENOMIC DNA]</scope>
    <source>
        <strain evidence="6 7">CGMCC 1.3442</strain>
    </source>
</reference>
<organism evidence="6 7">
    <name type="scientific">Tenuibacillus multivorans</name>
    <dbReference type="NCBI Taxonomy" id="237069"/>
    <lineage>
        <taxon>Bacteria</taxon>
        <taxon>Bacillati</taxon>
        <taxon>Bacillota</taxon>
        <taxon>Bacilli</taxon>
        <taxon>Bacillales</taxon>
        <taxon>Bacillaceae</taxon>
        <taxon>Tenuibacillus</taxon>
    </lineage>
</organism>
<dbReference type="InterPro" id="IPR006148">
    <property type="entry name" value="Glc/Gal-6P_isomerase"/>
</dbReference>
<evidence type="ECO:0000259" key="5">
    <source>
        <dbReference type="Pfam" id="PF01182"/>
    </source>
</evidence>
<comment type="function">
    <text evidence="4">Catalyzes the reversible isomerization-deamination of glucosamine 6-phosphate (GlcN6P) to form fructose 6-phosphate (Fru6P) and ammonium ion.</text>
</comment>
<keyword evidence="2 4" id="KW-0378">Hydrolase</keyword>
<dbReference type="Proteomes" id="UP000199334">
    <property type="component" value="Unassembled WGS sequence"/>
</dbReference>
<dbReference type="STRING" id="237069.SAMN05216498_2519"/>
<comment type="pathway">
    <text evidence="4">Amino-sugar metabolism; N-acetylneuraminate degradation; D-fructose 6-phosphate from N-acetylneuraminate: step 5/5.</text>
</comment>
<sequence length="234" mass="26457">MKKINVKSYEELSRIAAGFVSDLILAKPDATLGLATGSTPVGLYNQLIAMVQKRDIRFSQVKTFNLDEYVGLNRSHPQSYFRFMQEHLFEKVDIPFYQIHIPNGEAIDLQEECQRYERLIEENGPIDLQILGLGVNGHIGFNEPGTSFNSRTHVVSLAPSTREANARFFSSIEDVPDQAITMGIDTIMRSRHIVLLAYGDRKQEAIRRLFDGDVDEDFPASILKKHPNVTVLYG</sequence>
<evidence type="ECO:0000256" key="4">
    <source>
        <dbReference type="HAMAP-Rule" id="MF_01241"/>
    </source>
</evidence>
<feature type="active site" description="Proton acceptor; for ring-opening step" evidence="4">
    <location>
        <position position="138"/>
    </location>
</feature>
<name>A0A1H0C5Q3_9BACI</name>
<dbReference type="OrthoDB" id="9791139at2"/>
<dbReference type="RefSeq" id="WP_093856930.1">
    <property type="nucleotide sequence ID" value="NZ_BJVZ01000015.1"/>
</dbReference>
<feature type="active site" description="For ring-opening step" evidence="4">
    <location>
        <position position="143"/>
    </location>
</feature>
<feature type="domain" description="Glucosamine/galactosamine-6-phosphate isomerase" evidence="5">
    <location>
        <begin position="20"/>
        <end position="226"/>
    </location>
</feature>
<dbReference type="Pfam" id="PF01182">
    <property type="entry name" value="Glucosamine_iso"/>
    <property type="match status" value="1"/>
</dbReference>
<dbReference type="CDD" id="cd01399">
    <property type="entry name" value="GlcN6P_deaminase"/>
    <property type="match status" value="1"/>
</dbReference>
<keyword evidence="7" id="KW-1185">Reference proteome</keyword>
<dbReference type="InterPro" id="IPR004547">
    <property type="entry name" value="Glucosamine6P_isomerase"/>
</dbReference>
<dbReference type="InterPro" id="IPR037171">
    <property type="entry name" value="NagB/RpiA_transferase-like"/>
</dbReference>
<keyword evidence="3 4" id="KW-0119">Carbohydrate metabolism</keyword>
<dbReference type="EMBL" id="FNIG01000005">
    <property type="protein sequence ID" value="SDN53188.1"/>
    <property type="molecule type" value="Genomic_DNA"/>
</dbReference>
<proteinExistence type="inferred from homology"/>
<dbReference type="AlphaFoldDB" id="A0A1H0C5Q3"/>
<dbReference type="GO" id="GO:0019262">
    <property type="term" value="P:N-acetylneuraminate catabolic process"/>
    <property type="evidence" value="ECO:0007669"/>
    <property type="project" value="UniProtKB-UniRule"/>
</dbReference>
<evidence type="ECO:0000256" key="3">
    <source>
        <dbReference type="ARBA" id="ARBA00023277"/>
    </source>
</evidence>
<dbReference type="UniPathway" id="UPA00629">
    <property type="reaction ID" value="UER00684"/>
</dbReference>
<feature type="active site" description="Proton acceptor; for enolization step" evidence="4">
    <location>
        <position position="67"/>
    </location>
</feature>
<dbReference type="GO" id="GO:0042802">
    <property type="term" value="F:identical protein binding"/>
    <property type="evidence" value="ECO:0007669"/>
    <property type="project" value="TreeGrafter"/>
</dbReference>
<dbReference type="InterPro" id="IPR018321">
    <property type="entry name" value="Glucosamine6P_isomerase_CS"/>
</dbReference>
<dbReference type="HAMAP" id="MF_01241">
    <property type="entry name" value="GlcN6P_deamin"/>
    <property type="match status" value="1"/>
</dbReference>
<dbReference type="GO" id="GO:0006046">
    <property type="term" value="P:N-acetylglucosamine catabolic process"/>
    <property type="evidence" value="ECO:0007669"/>
    <property type="project" value="UniProtKB-UniRule"/>
</dbReference>
<comment type="caution">
    <text evidence="4">Lacks conserved residue(s) required for the propagation of feature annotation.</text>
</comment>
<comment type="similarity">
    <text evidence="4">Belongs to the glucosamine/galactosamine-6-phosphate isomerase family. NagB subfamily.</text>
</comment>
<dbReference type="GO" id="GO:0004342">
    <property type="term" value="F:glucosamine-6-phosphate deaminase activity"/>
    <property type="evidence" value="ECO:0007669"/>
    <property type="project" value="UniProtKB-UniRule"/>
</dbReference>
<dbReference type="GO" id="GO:0005975">
    <property type="term" value="P:carbohydrate metabolic process"/>
    <property type="evidence" value="ECO:0007669"/>
    <property type="project" value="InterPro"/>
</dbReference>
<evidence type="ECO:0000313" key="6">
    <source>
        <dbReference type="EMBL" id="SDN53188.1"/>
    </source>
</evidence>